<comment type="caution">
    <text evidence="9">The sequence shown here is derived from an EMBL/GenBank/DDBJ whole genome shotgun (WGS) entry which is preliminary data.</text>
</comment>
<dbReference type="GO" id="GO:0015031">
    <property type="term" value="P:protein transport"/>
    <property type="evidence" value="ECO:0007669"/>
    <property type="project" value="UniProtKB-KW"/>
</dbReference>
<dbReference type="PANTHER" id="PTHR42982">
    <property type="entry name" value="SEC-INDEPENDENT PROTEIN TRANSLOCASE PROTEIN TATA"/>
    <property type="match status" value="1"/>
</dbReference>
<evidence type="ECO:0000256" key="6">
    <source>
        <dbReference type="ARBA" id="ARBA00023010"/>
    </source>
</evidence>
<sequence>MFGLGLPEIAIILIVLAIFFFGGEKISELARGLGRFTGEFKKGKAEMEKEIKKAGKELELDQKIKINRKA</sequence>
<dbReference type="InterPro" id="IPR003369">
    <property type="entry name" value="TatA/B/E"/>
</dbReference>
<dbReference type="EMBL" id="MHRA01000011">
    <property type="protein sequence ID" value="OHA15772.1"/>
    <property type="molecule type" value="Genomic_DNA"/>
</dbReference>
<dbReference type="Pfam" id="PF02416">
    <property type="entry name" value="TatA_B_E"/>
    <property type="match status" value="1"/>
</dbReference>
<dbReference type="AlphaFoldDB" id="A0A1G2LY43"/>
<dbReference type="Proteomes" id="UP000178116">
    <property type="component" value="Unassembled WGS sequence"/>
</dbReference>
<dbReference type="Gene3D" id="1.20.5.3310">
    <property type="match status" value="1"/>
</dbReference>
<keyword evidence="7 8" id="KW-0472">Membrane</keyword>
<evidence type="ECO:0000256" key="3">
    <source>
        <dbReference type="ARBA" id="ARBA00022692"/>
    </source>
</evidence>
<keyword evidence="3 8" id="KW-0812">Transmembrane</keyword>
<comment type="subcellular location">
    <subcellularLocation>
        <location evidence="1">Membrane</location>
        <topology evidence="1">Single-pass membrane protein</topology>
    </subcellularLocation>
</comment>
<evidence type="ECO:0000256" key="8">
    <source>
        <dbReference type="SAM" id="Phobius"/>
    </source>
</evidence>
<evidence type="ECO:0008006" key="11">
    <source>
        <dbReference type="Google" id="ProtNLM"/>
    </source>
</evidence>
<dbReference type="PANTHER" id="PTHR42982:SF1">
    <property type="entry name" value="SEC-INDEPENDENT PROTEIN TRANSLOCASE PROTEIN TATA"/>
    <property type="match status" value="1"/>
</dbReference>
<evidence type="ECO:0000313" key="10">
    <source>
        <dbReference type="Proteomes" id="UP000178116"/>
    </source>
</evidence>
<dbReference type="GO" id="GO:0016020">
    <property type="term" value="C:membrane"/>
    <property type="evidence" value="ECO:0007669"/>
    <property type="project" value="UniProtKB-ARBA"/>
</dbReference>
<proteinExistence type="predicted"/>
<accession>A0A1G2LY43</accession>
<evidence type="ECO:0000256" key="1">
    <source>
        <dbReference type="ARBA" id="ARBA00004167"/>
    </source>
</evidence>
<keyword evidence="2" id="KW-0813">Transport</keyword>
<protein>
    <recommendedName>
        <fullName evidence="11">Sec-independent protein translocase protein TatA</fullName>
    </recommendedName>
</protein>
<evidence type="ECO:0000256" key="2">
    <source>
        <dbReference type="ARBA" id="ARBA00022448"/>
    </source>
</evidence>
<keyword evidence="5 8" id="KW-1133">Transmembrane helix</keyword>
<evidence type="ECO:0000256" key="4">
    <source>
        <dbReference type="ARBA" id="ARBA00022927"/>
    </source>
</evidence>
<reference evidence="9 10" key="1">
    <citation type="journal article" date="2016" name="Nat. Commun.">
        <title>Thousands of microbial genomes shed light on interconnected biogeochemical processes in an aquifer system.</title>
        <authorList>
            <person name="Anantharaman K."/>
            <person name="Brown C.T."/>
            <person name="Hug L.A."/>
            <person name="Sharon I."/>
            <person name="Castelle C.J."/>
            <person name="Probst A.J."/>
            <person name="Thomas B.C."/>
            <person name="Singh A."/>
            <person name="Wilkins M.J."/>
            <person name="Karaoz U."/>
            <person name="Brodie E.L."/>
            <person name="Williams K.H."/>
            <person name="Hubbard S.S."/>
            <person name="Banfield J.F."/>
        </authorList>
    </citation>
    <scope>NUCLEOTIDE SEQUENCE [LARGE SCALE GENOMIC DNA]</scope>
</reference>
<keyword evidence="6" id="KW-0811">Translocation</keyword>
<evidence type="ECO:0000313" key="9">
    <source>
        <dbReference type="EMBL" id="OHA15772.1"/>
    </source>
</evidence>
<feature type="transmembrane region" description="Helical" evidence="8">
    <location>
        <begin position="6"/>
        <end position="23"/>
    </location>
</feature>
<gene>
    <name evidence="9" type="ORF">A3A10_00010</name>
</gene>
<evidence type="ECO:0000256" key="5">
    <source>
        <dbReference type="ARBA" id="ARBA00022989"/>
    </source>
</evidence>
<keyword evidence="4" id="KW-0653">Protein transport</keyword>
<evidence type="ECO:0000256" key="7">
    <source>
        <dbReference type="ARBA" id="ARBA00023136"/>
    </source>
</evidence>
<name>A0A1G2LY43_9BACT</name>
<organism evidence="9 10">
    <name type="scientific">Candidatus Tagabacteria bacterium RIFCSPLOWO2_01_FULL_42_9</name>
    <dbReference type="NCBI Taxonomy" id="1802296"/>
    <lineage>
        <taxon>Bacteria</taxon>
        <taxon>Candidatus Tagaibacteriota</taxon>
    </lineage>
</organism>